<proteinExistence type="predicted"/>
<keyword evidence="1" id="KW-0695">RNA-directed DNA polymerase</keyword>
<dbReference type="GO" id="GO:0004519">
    <property type="term" value="F:endonuclease activity"/>
    <property type="evidence" value="ECO:0007669"/>
    <property type="project" value="UniProtKB-KW"/>
</dbReference>
<sequence length="145" mass="15914">MQAPKPSTKAIWVLHADTTIITIAAVTHLQGPGSSLHATSTRLKVQSNFIGIWDLIGLSEVLRKGEDLLRLTSGHLFFFRGHEDTSYGGVGFLINKTTTMATMVQNIKGIPTRVFIQIYAPTSKSTEDEIEAIYEDIEKALADTP</sequence>
<reference evidence="1 2" key="1">
    <citation type="journal article" date="2015" name="Genome Biol. Evol.">
        <title>The genome of winter moth (Operophtera brumata) provides a genomic perspective on sexual dimorphism and phenology.</title>
        <authorList>
            <person name="Derks M.F."/>
            <person name="Smit S."/>
            <person name="Salis L."/>
            <person name="Schijlen E."/>
            <person name="Bossers A."/>
            <person name="Mateman C."/>
            <person name="Pijl A.S."/>
            <person name="de Ridder D."/>
            <person name="Groenen M.A."/>
            <person name="Visser M.E."/>
            <person name="Megens H.J."/>
        </authorList>
    </citation>
    <scope>NUCLEOTIDE SEQUENCE [LARGE SCALE GENOMIC DNA]</scope>
    <source>
        <strain evidence="1">WM2013NL</strain>
        <tissue evidence="1">Head and thorax</tissue>
    </source>
</reference>
<feature type="non-terminal residue" evidence="1">
    <location>
        <position position="145"/>
    </location>
</feature>
<protein>
    <submittedName>
        <fullName evidence="1">Endonuclease-reverse transcriptase</fullName>
    </submittedName>
</protein>
<organism evidence="1 2">
    <name type="scientific">Operophtera brumata</name>
    <name type="common">Winter moth</name>
    <name type="synonym">Phalaena brumata</name>
    <dbReference type="NCBI Taxonomy" id="104452"/>
    <lineage>
        <taxon>Eukaryota</taxon>
        <taxon>Metazoa</taxon>
        <taxon>Ecdysozoa</taxon>
        <taxon>Arthropoda</taxon>
        <taxon>Hexapoda</taxon>
        <taxon>Insecta</taxon>
        <taxon>Pterygota</taxon>
        <taxon>Neoptera</taxon>
        <taxon>Endopterygota</taxon>
        <taxon>Lepidoptera</taxon>
        <taxon>Glossata</taxon>
        <taxon>Ditrysia</taxon>
        <taxon>Geometroidea</taxon>
        <taxon>Geometridae</taxon>
        <taxon>Larentiinae</taxon>
        <taxon>Operophtera</taxon>
    </lineage>
</organism>
<evidence type="ECO:0000313" key="1">
    <source>
        <dbReference type="EMBL" id="KOB75448.1"/>
    </source>
</evidence>
<keyword evidence="1" id="KW-0808">Transferase</keyword>
<keyword evidence="1" id="KW-0255">Endonuclease</keyword>
<accession>A0A0L7LIQ2</accession>
<keyword evidence="1" id="KW-0548">Nucleotidyltransferase</keyword>
<name>A0A0L7LIQ2_OPEBR</name>
<keyword evidence="1" id="KW-0378">Hydrolase</keyword>
<comment type="caution">
    <text evidence="1">The sequence shown here is derived from an EMBL/GenBank/DDBJ whole genome shotgun (WGS) entry which is preliminary data.</text>
</comment>
<dbReference type="Proteomes" id="UP000037510">
    <property type="component" value="Unassembled WGS sequence"/>
</dbReference>
<dbReference type="EMBL" id="JTDY01000917">
    <property type="protein sequence ID" value="KOB75448.1"/>
    <property type="molecule type" value="Genomic_DNA"/>
</dbReference>
<dbReference type="GO" id="GO:0003964">
    <property type="term" value="F:RNA-directed DNA polymerase activity"/>
    <property type="evidence" value="ECO:0007669"/>
    <property type="project" value="UniProtKB-KW"/>
</dbReference>
<dbReference type="AlphaFoldDB" id="A0A0L7LIQ2"/>
<keyword evidence="1" id="KW-0540">Nuclease</keyword>
<evidence type="ECO:0000313" key="2">
    <source>
        <dbReference type="Proteomes" id="UP000037510"/>
    </source>
</evidence>
<keyword evidence="2" id="KW-1185">Reference proteome</keyword>
<gene>
    <name evidence="1" type="ORF">OBRU01_07512</name>
</gene>